<dbReference type="EMBL" id="CM055105">
    <property type="protein sequence ID" value="KAJ7530376.1"/>
    <property type="molecule type" value="Genomic_DNA"/>
</dbReference>
<accession>A0ACC2BKU9</accession>
<comment type="caution">
    <text evidence="1">The sequence shown here is derived from an EMBL/GenBank/DDBJ whole genome shotgun (WGS) entry which is preliminary data.</text>
</comment>
<proteinExistence type="predicted"/>
<evidence type="ECO:0000313" key="2">
    <source>
        <dbReference type="Proteomes" id="UP001162992"/>
    </source>
</evidence>
<reference evidence="2" key="1">
    <citation type="journal article" date="2024" name="Proc. Natl. Acad. Sci. U.S.A.">
        <title>Extraordinary preservation of gene collinearity over three hundred million years revealed in homosporous lycophytes.</title>
        <authorList>
            <person name="Li C."/>
            <person name="Wickell D."/>
            <person name="Kuo L.Y."/>
            <person name="Chen X."/>
            <person name="Nie B."/>
            <person name="Liao X."/>
            <person name="Peng D."/>
            <person name="Ji J."/>
            <person name="Jenkins J."/>
            <person name="Williams M."/>
            <person name="Shu S."/>
            <person name="Plott C."/>
            <person name="Barry K."/>
            <person name="Rajasekar S."/>
            <person name="Grimwood J."/>
            <person name="Han X."/>
            <person name="Sun S."/>
            <person name="Hou Z."/>
            <person name="He W."/>
            <person name="Dai G."/>
            <person name="Sun C."/>
            <person name="Schmutz J."/>
            <person name="Leebens-Mack J.H."/>
            <person name="Li F.W."/>
            <person name="Wang L."/>
        </authorList>
    </citation>
    <scope>NUCLEOTIDE SEQUENCE [LARGE SCALE GENOMIC DNA]</scope>
    <source>
        <strain evidence="2">cv. PW_Plant_1</strain>
    </source>
</reference>
<sequence>MEVELALSPKECYIPIKEWSPFFCRGQLEDHGFGHFCHLKPIGFFCHVFSKVLVVMAHPDSFYLLFIADKQCKYLHFPTKCNLVSKQHQNYLVSHCKNDNLLCWVDSRCCQCLKLVICDNKSFCIPIFLYSTWKNPGPLGRFAMSPDL</sequence>
<name>A0ACC2BKU9_DIPCM</name>
<organism evidence="1 2">
    <name type="scientific">Diphasiastrum complanatum</name>
    <name type="common">Issler's clubmoss</name>
    <name type="synonym">Lycopodium complanatum</name>
    <dbReference type="NCBI Taxonomy" id="34168"/>
    <lineage>
        <taxon>Eukaryota</taxon>
        <taxon>Viridiplantae</taxon>
        <taxon>Streptophyta</taxon>
        <taxon>Embryophyta</taxon>
        <taxon>Tracheophyta</taxon>
        <taxon>Lycopodiopsida</taxon>
        <taxon>Lycopodiales</taxon>
        <taxon>Lycopodiaceae</taxon>
        <taxon>Lycopodioideae</taxon>
        <taxon>Diphasiastrum</taxon>
    </lineage>
</organism>
<gene>
    <name evidence="1" type="ORF">O6H91_14G001700</name>
</gene>
<dbReference type="Proteomes" id="UP001162992">
    <property type="component" value="Chromosome 14"/>
</dbReference>
<protein>
    <submittedName>
        <fullName evidence="1">Uncharacterized protein</fullName>
    </submittedName>
</protein>
<keyword evidence="2" id="KW-1185">Reference proteome</keyword>
<evidence type="ECO:0000313" key="1">
    <source>
        <dbReference type="EMBL" id="KAJ7530376.1"/>
    </source>
</evidence>